<organism evidence="2 3">
    <name type="scientific">Periconia macrospinosa</name>
    <dbReference type="NCBI Taxonomy" id="97972"/>
    <lineage>
        <taxon>Eukaryota</taxon>
        <taxon>Fungi</taxon>
        <taxon>Dikarya</taxon>
        <taxon>Ascomycota</taxon>
        <taxon>Pezizomycotina</taxon>
        <taxon>Dothideomycetes</taxon>
        <taxon>Pleosporomycetidae</taxon>
        <taxon>Pleosporales</taxon>
        <taxon>Massarineae</taxon>
        <taxon>Periconiaceae</taxon>
        <taxon>Periconia</taxon>
    </lineage>
</organism>
<dbReference type="Proteomes" id="UP000244855">
    <property type="component" value="Unassembled WGS sequence"/>
</dbReference>
<name>A0A2V1D0S7_9PLEO</name>
<dbReference type="AlphaFoldDB" id="A0A2V1D0S7"/>
<dbReference type="OrthoDB" id="4851110at2759"/>
<reference evidence="2 3" key="1">
    <citation type="journal article" date="2018" name="Sci. Rep.">
        <title>Comparative genomics provides insights into the lifestyle and reveals functional heterogeneity of dark septate endophytic fungi.</title>
        <authorList>
            <person name="Knapp D.G."/>
            <person name="Nemeth J.B."/>
            <person name="Barry K."/>
            <person name="Hainaut M."/>
            <person name="Henrissat B."/>
            <person name="Johnson J."/>
            <person name="Kuo A."/>
            <person name="Lim J.H.P."/>
            <person name="Lipzen A."/>
            <person name="Nolan M."/>
            <person name="Ohm R.A."/>
            <person name="Tamas L."/>
            <person name="Grigoriev I.V."/>
            <person name="Spatafora J.W."/>
            <person name="Nagy L.G."/>
            <person name="Kovacs G.M."/>
        </authorList>
    </citation>
    <scope>NUCLEOTIDE SEQUENCE [LARGE SCALE GENOMIC DNA]</scope>
    <source>
        <strain evidence="2 3">DSE2036</strain>
    </source>
</reference>
<dbReference type="EMBL" id="KZ805969">
    <property type="protein sequence ID" value="PVH91083.1"/>
    <property type="molecule type" value="Genomic_DNA"/>
</dbReference>
<feature type="compositionally biased region" description="Basic residues" evidence="1">
    <location>
        <begin position="136"/>
        <end position="155"/>
    </location>
</feature>
<evidence type="ECO:0000313" key="2">
    <source>
        <dbReference type="EMBL" id="PVH91083.1"/>
    </source>
</evidence>
<protein>
    <submittedName>
        <fullName evidence="2">Uncharacterized protein</fullName>
    </submittedName>
</protein>
<proteinExistence type="predicted"/>
<gene>
    <name evidence="2" type="ORF">DM02DRAFT_678251</name>
</gene>
<evidence type="ECO:0000256" key="1">
    <source>
        <dbReference type="SAM" id="MobiDB-lite"/>
    </source>
</evidence>
<dbReference type="Pfam" id="PF12013">
    <property type="entry name" value="OrsD"/>
    <property type="match status" value="1"/>
</dbReference>
<sequence length="272" mass="30868">MPSPPFPPSPSTQANRLWQLVVYVGEPHYFLICRTCRIALPLSRVASHFSSTGGHAYSRADCARLLAAWEAIFLPSYPIKLCNENDLANWSRPLTPTAPIPQLPVYYGLHCSYQDPATGQRCPTLYSNEKHIQRHCRKQHGWQNTRKRGRQRRSVAQKQEHHRPWEANVPCQRLTGKGTLWRVNLSTPCDQDGGEGEGRDKTQGIRATAATAADAWDELEAQLDRRVASQTATDPSLRYPVHLSPWLEKTGWTTHLHDHDLWTVAELLVLLE</sequence>
<accession>A0A2V1D0S7</accession>
<feature type="region of interest" description="Disordered" evidence="1">
    <location>
        <begin position="136"/>
        <end position="164"/>
    </location>
</feature>
<evidence type="ECO:0000313" key="3">
    <source>
        <dbReference type="Proteomes" id="UP000244855"/>
    </source>
</evidence>
<keyword evidence="3" id="KW-1185">Reference proteome</keyword>
<dbReference type="InterPro" id="IPR022698">
    <property type="entry name" value="OrsD"/>
</dbReference>